<name>E0IFC7_9BACL</name>
<dbReference type="InterPro" id="IPR042236">
    <property type="entry name" value="PI3K_accessory_sf"/>
</dbReference>
<evidence type="ECO:0000313" key="1">
    <source>
        <dbReference type="EMBL" id="EFM08903.1"/>
    </source>
</evidence>
<dbReference type="SUPFAM" id="SSF48371">
    <property type="entry name" value="ARM repeat"/>
    <property type="match status" value="1"/>
</dbReference>
<dbReference type="STRING" id="717606.PaecuDRAFT_4368"/>
<evidence type="ECO:0000313" key="2">
    <source>
        <dbReference type="Proteomes" id="UP000005387"/>
    </source>
</evidence>
<gene>
    <name evidence="1" type="ORF">PaecuDRAFT_4368</name>
</gene>
<reference evidence="1 2" key="1">
    <citation type="submission" date="2010-07" db="EMBL/GenBank/DDBJ databases">
        <title>The draft genome of Paenibacillus curdlanolyticus YK9.</title>
        <authorList>
            <consortium name="US DOE Joint Genome Institute (JGI-PGF)"/>
            <person name="Lucas S."/>
            <person name="Copeland A."/>
            <person name="Lapidus A."/>
            <person name="Cheng J.-F."/>
            <person name="Bruce D."/>
            <person name="Goodwin L."/>
            <person name="Pitluck S."/>
            <person name="Land M.L."/>
            <person name="Hauser L."/>
            <person name="Chang Y.-J."/>
            <person name="Jeffries C."/>
            <person name="Anderson I.J."/>
            <person name="Johnson E."/>
            <person name="Loganathan U."/>
            <person name="Mulhopadhyay B."/>
            <person name="Kyrpides N."/>
            <person name="Woyke T.J."/>
        </authorList>
    </citation>
    <scope>NUCLEOTIDE SEQUENCE [LARGE SCALE GENOMIC DNA]</scope>
    <source>
        <strain evidence="1 2">YK9</strain>
    </source>
</reference>
<dbReference type="EMBL" id="AEDD01000013">
    <property type="protein sequence ID" value="EFM08903.1"/>
    <property type="molecule type" value="Genomic_DNA"/>
</dbReference>
<keyword evidence="2" id="KW-1185">Reference proteome</keyword>
<accession>E0IFC7</accession>
<organism evidence="1 2">
    <name type="scientific">Paenibacillus curdlanolyticus YK9</name>
    <dbReference type="NCBI Taxonomy" id="717606"/>
    <lineage>
        <taxon>Bacteria</taxon>
        <taxon>Bacillati</taxon>
        <taxon>Bacillota</taxon>
        <taxon>Bacilli</taxon>
        <taxon>Bacillales</taxon>
        <taxon>Paenibacillaceae</taxon>
        <taxon>Paenibacillus</taxon>
    </lineage>
</organism>
<dbReference type="InterPro" id="IPR016024">
    <property type="entry name" value="ARM-type_fold"/>
</dbReference>
<dbReference type="OrthoDB" id="7866286at2"/>
<dbReference type="AlphaFoldDB" id="E0IFC7"/>
<protein>
    <submittedName>
        <fullName evidence="1">Uncharacterized protein</fullName>
    </submittedName>
</protein>
<proteinExistence type="predicted"/>
<dbReference type="Proteomes" id="UP000005387">
    <property type="component" value="Unassembled WGS sequence"/>
</dbReference>
<dbReference type="RefSeq" id="WP_006040351.1">
    <property type="nucleotide sequence ID" value="NZ_AEDD01000013.1"/>
</dbReference>
<dbReference type="Gene3D" id="1.25.40.70">
    <property type="entry name" value="Phosphatidylinositol 3-kinase, accessory domain (PIK)"/>
    <property type="match status" value="1"/>
</dbReference>
<sequence>MEKLNDLINKYIESTIKHGVESESGNYKEANKHYKNKTNYFIEIKSLGENGQEEMLNLLKHENGHVRVGAAFHVLSFHPELGEKKLVESVNEPDGVGFKAKLILSEWREGNLN</sequence>